<name>A0A2P9AKT4_9HYPH</name>
<reference evidence="4" key="1">
    <citation type="submission" date="2016-12" db="EMBL/GenBank/DDBJ databases">
        <authorList>
            <person name="Brunel B."/>
        </authorList>
    </citation>
    <scope>NUCLEOTIDE SEQUENCE [LARGE SCALE GENOMIC DNA]</scope>
</reference>
<dbReference type="SUPFAM" id="SSF48452">
    <property type="entry name" value="TPR-like"/>
    <property type="match status" value="1"/>
</dbReference>
<dbReference type="EMBL" id="FUIG01000027">
    <property type="protein sequence ID" value="SJM31744.1"/>
    <property type="molecule type" value="Genomic_DNA"/>
</dbReference>
<evidence type="ECO:0000313" key="4">
    <source>
        <dbReference type="Proteomes" id="UP000245698"/>
    </source>
</evidence>
<dbReference type="Proteomes" id="UP000245698">
    <property type="component" value="Unassembled WGS sequence"/>
</dbReference>
<dbReference type="PANTHER" id="PTHR43081">
    <property type="entry name" value="ADENYLATE CYCLASE, TERMINAL-DIFFERENTIATION SPECIFIC-RELATED"/>
    <property type="match status" value="1"/>
</dbReference>
<dbReference type="Gene3D" id="3.30.70.1230">
    <property type="entry name" value="Nucleotide cyclase"/>
    <property type="match status" value="1"/>
</dbReference>
<dbReference type="InterPro" id="IPR029787">
    <property type="entry name" value="Nucleotide_cyclase"/>
</dbReference>
<dbReference type="InterPro" id="IPR050697">
    <property type="entry name" value="Adenylyl/Guanylyl_Cyclase_3/4"/>
</dbReference>
<dbReference type="SUPFAM" id="SSF52964">
    <property type="entry name" value="TolB, N-terminal domain"/>
    <property type="match status" value="1"/>
</dbReference>
<dbReference type="Gene3D" id="3.40.50.10070">
    <property type="entry name" value="TolB, N-terminal domain"/>
    <property type="match status" value="1"/>
</dbReference>
<gene>
    <name evidence="3" type="ORF">BQ8482_200002</name>
</gene>
<dbReference type="PANTHER" id="PTHR43081:SF19">
    <property type="entry name" value="PH-SENSITIVE ADENYLATE CYCLASE RV1264"/>
    <property type="match status" value="1"/>
</dbReference>
<keyword evidence="3" id="KW-0456">Lyase</keyword>
<evidence type="ECO:0000313" key="3">
    <source>
        <dbReference type="EMBL" id="SJM31744.1"/>
    </source>
</evidence>
<feature type="compositionally biased region" description="Basic and acidic residues" evidence="1">
    <location>
        <begin position="454"/>
        <end position="463"/>
    </location>
</feature>
<keyword evidence="4" id="KW-1185">Reference proteome</keyword>
<dbReference type="GO" id="GO:0006171">
    <property type="term" value="P:cAMP biosynthetic process"/>
    <property type="evidence" value="ECO:0007669"/>
    <property type="project" value="TreeGrafter"/>
</dbReference>
<dbReference type="PROSITE" id="PS50125">
    <property type="entry name" value="GUANYLATE_CYCLASE_2"/>
    <property type="match status" value="1"/>
</dbReference>
<dbReference type="InterPro" id="IPR001054">
    <property type="entry name" value="A/G_cyclase"/>
</dbReference>
<dbReference type="GO" id="GO:0004016">
    <property type="term" value="F:adenylate cyclase activity"/>
    <property type="evidence" value="ECO:0007669"/>
    <property type="project" value="UniProtKB-EC"/>
</dbReference>
<dbReference type="RefSeq" id="WP_123148955.1">
    <property type="nucleotide sequence ID" value="NZ_FUIG01000027.1"/>
</dbReference>
<proteinExistence type="predicted"/>
<dbReference type="SUPFAM" id="SSF55073">
    <property type="entry name" value="Nucleotide cyclase"/>
    <property type="match status" value="1"/>
</dbReference>
<organism evidence="3 4">
    <name type="scientific">Mesorhizobium delmotii</name>
    <dbReference type="NCBI Taxonomy" id="1631247"/>
    <lineage>
        <taxon>Bacteria</taxon>
        <taxon>Pseudomonadati</taxon>
        <taxon>Pseudomonadota</taxon>
        <taxon>Alphaproteobacteria</taxon>
        <taxon>Hyphomicrobiales</taxon>
        <taxon>Phyllobacteriaceae</taxon>
        <taxon>Mesorhizobium</taxon>
    </lineage>
</organism>
<evidence type="ECO:0000259" key="2">
    <source>
        <dbReference type="PROSITE" id="PS50125"/>
    </source>
</evidence>
<dbReference type="InterPro" id="IPR011990">
    <property type="entry name" value="TPR-like_helical_dom_sf"/>
</dbReference>
<dbReference type="EC" id="4.6.1.1" evidence="3"/>
<protein>
    <submittedName>
        <fullName evidence="3">Adenylate cyclase 3</fullName>
        <ecNumber evidence="3">4.6.1.1</ecNumber>
    </submittedName>
</protein>
<feature type="region of interest" description="Disordered" evidence="1">
    <location>
        <begin position="441"/>
        <end position="503"/>
    </location>
</feature>
<accession>A0A2P9AKT4</accession>
<dbReference type="GO" id="GO:0035556">
    <property type="term" value="P:intracellular signal transduction"/>
    <property type="evidence" value="ECO:0007669"/>
    <property type="project" value="InterPro"/>
</dbReference>
<dbReference type="CDD" id="cd07302">
    <property type="entry name" value="CHD"/>
    <property type="match status" value="1"/>
</dbReference>
<dbReference type="Gene3D" id="1.25.40.10">
    <property type="entry name" value="Tetratricopeptide repeat domain"/>
    <property type="match status" value="1"/>
</dbReference>
<evidence type="ECO:0000256" key="1">
    <source>
        <dbReference type="SAM" id="MobiDB-lite"/>
    </source>
</evidence>
<dbReference type="AlphaFoldDB" id="A0A2P9AKT4"/>
<feature type="domain" description="Guanylate cyclase" evidence="2">
    <location>
        <begin position="12"/>
        <end position="127"/>
    </location>
</feature>
<dbReference type="Pfam" id="PF00211">
    <property type="entry name" value="Guanylate_cyc"/>
    <property type="match status" value="1"/>
</dbReference>
<sequence>MADERPQRRLAAILAADVVGYSLLMGQDESGTLATLKARRREVLEPLVARYHGRIFKVTGDGVLVEFGSAVNAVQCAVDLQHDMASANSDLPEARRIALRIGVNLGDIIVEGSDLYGDGINIAARLEGVAEPGSVLVSGTVFDYVRNKVKAGFEDLGTQTLKNIAEPVRVYRVTGTGRVSVTTPRAVTDKPSIAVLPLVNMSGDPEQAYFADGITDDIIIELSRFRELSVTGRNSSFVYRDKAVNLQQIGRELGVQYLLEGSVRKLGSRVRITAQLIDTATGTHVWAERYDRDIQGIFDVQDEIIGMIVATLSGHIINATTMRAKRKPPSSWQAYDCFLMGMECYGLPRMRENVKRAIEFFQKAIETDPQYARAYGKLGASYTLLAVNTRGDFDARARAMASAQRYAQKGVSLDGSDADSLLALGYVSVGQRQLCRRRTPHRACLRPQSSQRRHRDELRDGSVHFRSGGAGHCAGRGRDPPQSRPFRRRSVRFGGGPFLRASQ</sequence>